<feature type="domain" description="T-SNARE coiled-coil homology" evidence="5">
    <location>
        <begin position="36"/>
        <end position="98"/>
    </location>
</feature>
<dbReference type="AlphaFoldDB" id="A0A8J5QP05"/>
<dbReference type="RefSeq" id="XP_049264233.1">
    <property type="nucleotide sequence ID" value="XM_049406260.1"/>
</dbReference>
<keyword evidence="2" id="KW-0175">Coiled coil</keyword>
<dbReference type="GO" id="GO:0003676">
    <property type="term" value="F:nucleic acid binding"/>
    <property type="evidence" value="ECO:0007669"/>
    <property type="project" value="InterPro"/>
</dbReference>
<name>A0A8J5QP05_9ASCO</name>
<dbReference type="Proteomes" id="UP000694255">
    <property type="component" value="Unassembled WGS sequence"/>
</dbReference>
<organism evidence="6 7">
    <name type="scientific">[Candida] subhashii</name>
    <dbReference type="NCBI Taxonomy" id="561895"/>
    <lineage>
        <taxon>Eukaryota</taxon>
        <taxon>Fungi</taxon>
        <taxon>Dikarya</taxon>
        <taxon>Ascomycota</taxon>
        <taxon>Saccharomycotina</taxon>
        <taxon>Pichiomycetes</taxon>
        <taxon>Debaryomycetaceae</taxon>
        <taxon>Spathaspora</taxon>
    </lineage>
</organism>
<evidence type="ECO:0008006" key="8">
    <source>
        <dbReference type="Google" id="ProtNLM"/>
    </source>
</evidence>
<dbReference type="EMBL" id="JAGSYN010000111">
    <property type="protein sequence ID" value="KAG7664001.1"/>
    <property type="molecule type" value="Genomic_DNA"/>
</dbReference>
<accession>A0A8J5QP05</accession>
<evidence type="ECO:0000313" key="7">
    <source>
        <dbReference type="Proteomes" id="UP000694255"/>
    </source>
</evidence>
<evidence type="ECO:0000259" key="4">
    <source>
        <dbReference type="PROSITE" id="PS50158"/>
    </source>
</evidence>
<evidence type="ECO:0000256" key="2">
    <source>
        <dbReference type="SAM" id="Coils"/>
    </source>
</evidence>
<feature type="domain" description="CCHC-type" evidence="4">
    <location>
        <begin position="483"/>
        <end position="497"/>
    </location>
</feature>
<proteinExistence type="predicted"/>
<keyword evidence="1" id="KW-0479">Metal-binding</keyword>
<evidence type="ECO:0000313" key="6">
    <source>
        <dbReference type="EMBL" id="KAG7664001.1"/>
    </source>
</evidence>
<feature type="region of interest" description="Disordered" evidence="3">
    <location>
        <begin position="123"/>
        <end position="147"/>
    </location>
</feature>
<dbReference type="GO" id="GO:0008270">
    <property type="term" value="F:zinc ion binding"/>
    <property type="evidence" value="ECO:0007669"/>
    <property type="project" value="UniProtKB-KW"/>
</dbReference>
<keyword evidence="1" id="KW-0863">Zinc-finger</keyword>
<evidence type="ECO:0000256" key="3">
    <source>
        <dbReference type="SAM" id="MobiDB-lite"/>
    </source>
</evidence>
<dbReference type="PROSITE" id="PS50158">
    <property type="entry name" value="ZF_CCHC"/>
    <property type="match status" value="1"/>
</dbReference>
<dbReference type="InterPro" id="IPR001878">
    <property type="entry name" value="Znf_CCHC"/>
</dbReference>
<feature type="coiled-coil region" evidence="2">
    <location>
        <begin position="21"/>
        <end position="48"/>
    </location>
</feature>
<dbReference type="InterPro" id="IPR000727">
    <property type="entry name" value="T_SNARE_dom"/>
</dbReference>
<keyword evidence="7" id="KW-1185">Reference proteome</keyword>
<protein>
    <recommendedName>
        <fullName evidence="8">CCHC-type domain-containing protein</fullName>
    </recommendedName>
</protein>
<dbReference type="PROSITE" id="PS50192">
    <property type="entry name" value="T_SNARE"/>
    <property type="match status" value="1"/>
</dbReference>
<evidence type="ECO:0000256" key="1">
    <source>
        <dbReference type="PROSITE-ProRule" id="PRU00047"/>
    </source>
</evidence>
<keyword evidence="1" id="KW-0862">Zinc</keyword>
<dbReference type="GeneID" id="73469303"/>
<gene>
    <name evidence="6" type="ORF">J8A68_002502</name>
</gene>
<comment type="caution">
    <text evidence="6">The sequence shown here is derived from an EMBL/GenBank/DDBJ whole genome shotgun (WGS) entry which is preliminary data.</text>
</comment>
<feature type="region of interest" description="Disordered" evidence="3">
    <location>
        <begin position="451"/>
        <end position="479"/>
    </location>
</feature>
<sequence length="548" mass="62627">MTQKTAPGDTTSQPTSQATSLDSLLKIINELRAEVQALKTEFKADISRIKSDTSLARDLATTAMDSFTTLNALVDNIDQKVEDTSRDVAKNTRELKKMTAANEPIISLPNDDADEQQSITSDITRNTERTSIPDPELETPGNMSGNTSMRDFTPVSQIPSIKSDSNTTSFLNTFEWSEKGKKIYDVGKIEKEIPQIMNPKQSVEDEFNKRYQHLHQLGDEDRTHNQQRSYEKFDKSQFPNWKEIHSLNDFSTWLRDLLKYKFDYGIPDALLRTTIVEAAAKPKNDKLKNWVAIATESNDLQNTFPIEYKYIIGPLKKEIVSEKPKDIVTQVENIFDRHGDDLETLMMSLDARLSFHLKKGGNSVTIERRQWIKIWKFIWKEVPAFMEALRIRWGVHKTYEFNQLKYIEFLDEEFLDDDDECDIDFETIWNKLGTDIYKIFSTHTFSNQDRLTTSAKAKHSKKPKNPEVKTTTTPPTTPARGNCLGCGEPGHMMLSCPLLKEALASKKLCLKDGKVHDTDGKPLPVRRGQTLKTRYPKLFPANNTGDTQ</sequence>
<reference evidence="6 7" key="1">
    <citation type="journal article" date="2021" name="DNA Res.">
        <title>Genome analysis of Candida subhashii reveals its hybrid nature and dual mitochondrial genome conformations.</title>
        <authorList>
            <person name="Mixao V."/>
            <person name="Hegedusova E."/>
            <person name="Saus E."/>
            <person name="Pryszcz L.P."/>
            <person name="Cillingova A."/>
            <person name="Nosek J."/>
            <person name="Gabaldon T."/>
        </authorList>
    </citation>
    <scope>NUCLEOTIDE SEQUENCE [LARGE SCALE GENOMIC DNA]</scope>
    <source>
        <strain evidence="6 7">CBS 10753</strain>
    </source>
</reference>
<evidence type="ECO:0000259" key="5">
    <source>
        <dbReference type="PROSITE" id="PS50192"/>
    </source>
</evidence>